<dbReference type="AlphaFoldDB" id="A0A126ZYB8"/>
<proteinExistence type="predicted"/>
<gene>
    <name evidence="1" type="ORF">SA2016_0705</name>
</gene>
<reference evidence="1 2" key="1">
    <citation type="submission" date="2016-02" db="EMBL/GenBank/DDBJ databases">
        <title>Complete genome of Sinomonas atrocyanea KCTC 3377.</title>
        <authorList>
            <person name="Kim K.M."/>
        </authorList>
    </citation>
    <scope>NUCLEOTIDE SEQUENCE [LARGE SCALE GENOMIC DNA]</scope>
    <source>
        <strain evidence="1 2">KCTC 3377</strain>
    </source>
</reference>
<sequence length="146" mass="16271">MPENLPPEPQEVLAERLNTLLDVVAAEGGSRYTFPEIKAAMEARGVHISRQRWHYMRAGTGPMTTDTPLLEALADFFGVPVSFLTEADAEVPSRVTAQLELLRTLKEAEVKNFAARALTSDLSPETLLEIRDIIDQTLNRQSHDQD</sequence>
<accession>A0A126ZYB8</accession>
<dbReference type="Gene3D" id="1.10.260.40">
    <property type="entry name" value="lambda repressor-like DNA-binding domains"/>
    <property type="match status" value="1"/>
</dbReference>
<organism evidence="1 2">
    <name type="scientific">Sinomonas atrocyanea</name>
    <dbReference type="NCBI Taxonomy" id="37927"/>
    <lineage>
        <taxon>Bacteria</taxon>
        <taxon>Bacillati</taxon>
        <taxon>Actinomycetota</taxon>
        <taxon>Actinomycetes</taxon>
        <taxon>Micrococcales</taxon>
        <taxon>Micrococcaceae</taxon>
        <taxon>Sinomonas</taxon>
    </lineage>
</organism>
<dbReference type="Proteomes" id="UP000070134">
    <property type="component" value="Chromosome"/>
</dbReference>
<name>A0A126ZYB8_9MICC</name>
<dbReference type="InterPro" id="IPR010982">
    <property type="entry name" value="Lambda_DNA-bd_dom_sf"/>
</dbReference>
<dbReference type="OrthoDB" id="3724431at2"/>
<dbReference type="PATRIC" id="fig|37927.3.peg.725"/>
<keyword evidence="2" id="KW-1185">Reference proteome</keyword>
<dbReference type="STRING" id="37927.SA2016_0705"/>
<dbReference type="KEGG" id="satk:SA2016_0705"/>
<evidence type="ECO:0000313" key="1">
    <source>
        <dbReference type="EMBL" id="AMM31395.1"/>
    </source>
</evidence>
<evidence type="ECO:0000313" key="2">
    <source>
        <dbReference type="Proteomes" id="UP000070134"/>
    </source>
</evidence>
<dbReference type="GO" id="GO:0003677">
    <property type="term" value="F:DNA binding"/>
    <property type="evidence" value="ECO:0007669"/>
    <property type="project" value="InterPro"/>
</dbReference>
<dbReference type="EMBL" id="CP014518">
    <property type="protein sequence ID" value="AMM31395.1"/>
    <property type="molecule type" value="Genomic_DNA"/>
</dbReference>
<protein>
    <submittedName>
        <fullName evidence="1">Uncharacterized protein</fullName>
    </submittedName>
</protein>
<dbReference type="RefSeq" id="WP_084249272.1">
    <property type="nucleotide sequence ID" value="NZ_BJMO01000012.1"/>
</dbReference>